<evidence type="ECO:0000313" key="1">
    <source>
        <dbReference type="EMBL" id="TXG72881.1"/>
    </source>
</evidence>
<comment type="caution">
    <text evidence="1">The sequence shown here is derived from an EMBL/GenBank/DDBJ whole genome shotgun (WGS) entry which is preliminary data.</text>
</comment>
<dbReference type="EMBL" id="VAHF01000001">
    <property type="protein sequence ID" value="TXG72881.1"/>
    <property type="molecule type" value="Genomic_DNA"/>
</dbReference>
<evidence type="ECO:0000313" key="2">
    <source>
        <dbReference type="Proteomes" id="UP000323000"/>
    </source>
</evidence>
<dbReference type="OrthoDB" id="1706811at2759"/>
<dbReference type="PANTHER" id="PTHR34222:SF100">
    <property type="entry name" value="CCHC-TYPE DOMAIN-CONTAINING PROTEIN"/>
    <property type="match status" value="1"/>
</dbReference>
<proteinExistence type="predicted"/>
<protein>
    <recommendedName>
        <fullName evidence="3">Retrotransposon gag domain-containing protein</fullName>
    </recommendedName>
</protein>
<gene>
    <name evidence="1" type="ORF">EZV62_001460</name>
</gene>
<organism evidence="1 2">
    <name type="scientific">Acer yangbiense</name>
    <dbReference type="NCBI Taxonomy" id="1000413"/>
    <lineage>
        <taxon>Eukaryota</taxon>
        <taxon>Viridiplantae</taxon>
        <taxon>Streptophyta</taxon>
        <taxon>Embryophyta</taxon>
        <taxon>Tracheophyta</taxon>
        <taxon>Spermatophyta</taxon>
        <taxon>Magnoliopsida</taxon>
        <taxon>eudicotyledons</taxon>
        <taxon>Gunneridae</taxon>
        <taxon>Pentapetalae</taxon>
        <taxon>rosids</taxon>
        <taxon>malvids</taxon>
        <taxon>Sapindales</taxon>
        <taxon>Sapindaceae</taxon>
        <taxon>Hippocastanoideae</taxon>
        <taxon>Acereae</taxon>
        <taxon>Acer</taxon>
    </lineage>
</organism>
<dbReference type="Proteomes" id="UP000323000">
    <property type="component" value="Chromosome 1"/>
</dbReference>
<accession>A0A5C7IU85</accession>
<keyword evidence="2" id="KW-1185">Reference proteome</keyword>
<sequence>MSWLSGSVEPHFILNLRPYKTAKEMWTYLLQIYQQENSAHRFHLQHELAQFNQGILSIQEYYSSFMALWTEYTELIHTIVKSTALPDIQALHETSQRDQFLMHLRSDFEMVRSNLLSRSPSPSLDTCLNELLREEQRMATQSRMAEQANPCPIDVAYMAKGGAQGRDLSKPISVSSQPAPSSQITQEMVNQMILNAFSALGVSGSGNGDGDCKRP</sequence>
<evidence type="ECO:0008006" key="3">
    <source>
        <dbReference type="Google" id="ProtNLM"/>
    </source>
</evidence>
<dbReference type="AlphaFoldDB" id="A0A5C7IU85"/>
<reference evidence="2" key="1">
    <citation type="journal article" date="2019" name="Gigascience">
        <title>De novo genome assembly of the endangered Acer yangbiense, a plant species with extremely small populations endemic to Yunnan Province, China.</title>
        <authorList>
            <person name="Yang J."/>
            <person name="Wariss H.M."/>
            <person name="Tao L."/>
            <person name="Zhang R."/>
            <person name="Yun Q."/>
            <person name="Hollingsworth P."/>
            <person name="Dao Z."/>
            <person name="Luo G."/>
            <person name="Guo H."/>
            <person name="Ma Y."/>
            <person name="Sun W."/>
        </authorList>
    </citation>
    <scope>NUCLEOTIDE SEQUENCE [LARGE SCALE GENOMIC DNA]</scope>
    <source>
        <strain evidence="2">cv. Malutang</strain>
    </source>
</reference>
<name>A0A5C7IU85_9ROSI</name>
<dbReference type="PANTHER" id="PTHR34222">
    <property type="entry name" value="GAG_PRE-INTEGRS DOMAIN-CONTAINING PROTEIN"/>
    <property type="match status" value="1"/>
</dbReference>